<dbReference type="Gramene" id="LPERR05G20120.1">
    <property type="protein sequence ID" value="LPERR05G20120.1"/>
    <property type="gene ID" value="LPERR05G20120"/>
</dbReference>
<sequence>MEVSTALHSVALFRYGCVQDMGHWDWEITKQQHHWSDEEKAKILNKIADRNSCSTTPLQEKDRPGEAVPLTPRRFYWGPWRMMNGEVARFIQTYEAKPA</sequence>
<keyword evidence="2" id="KW-1185">Reference proteome</keyword>
<dbReference type="PANTHER" id="PTHR35545">
    <property type="entry name" value="F-BOX DOMAIN-CONTAINING PROTEIN"/>
    <property type="match status" value="1"/>
</dbReference>
<organism evidence="1 2">
    <name type="scientific">Leersia perrieri</name>
    <dbReference type="NCBI Taxonomy" id="77586"/>
    <lineage>
        <taxon>Eukaryota</taxon>
        <taxon>Viridiplantae</taxon>
        <taxon>Streptophyta</taxon>
        <taxon>Embryophyta</taxon>
        <taxon>Tracheophyta</taxon>
        <taxon>Spermatophyta</taxon>
        <taxon>Magnoliopsida</taxon>
        <taxon>Liliopsida</taxon>
        <taxon>Poales</taxon>
        <taxon>Poaceae</taxon>
        <taxon>BOP clade</taxon>
        <taxon>Oryzoideae</taxon>
        <taxon>Oryzeae</taxon>
        <taxon>Oryzinae</taxon>
        <taxon>Leersia</taxon>
    </lineage>
</organism>
<protein>
    <submittedName>
        <fullName evidence="1">Uncharacterized protein</fullName>
    </submittedName>
</protein>
<dbReference type="STRING" id="77586.A0A0D9WJ75"/>
<evidence type="ECO:0000313" key="2">
    <source>
        <dbReference type="Proteomes" id="UP000032180"/>
    </source>
</evidence>
<proteinExistence type="predicted"/>
<dbReference type="HOGENOM" id="CLU_2323824_0_0_1"/>
<reference evidence="1" key="3">
    <citation type="submission" date="2015-04" db="UniProtKB">
        <authorList>
            <consortium name="EnsemblPlants"/>
        </authorList>
    </citation>
    <scope>IDENTIFICATION</scope>
</reference>
<evidence type="ECO:0000313" key="1">
    <source>
        <dbReference type="EnsemblPlants" id="LPERR05G20120.1"/>
    </source>
</evidence>
<reference evidence="2" key="2">
    <citation type="submission" date="2013-12" db="EMBL/GenBank/DDBJ databases">
        <authorList>
            <person name="Yu Y."/>
            <person name="Lee S."/>
            <person name="de Baynast K."/>
            <person name="Wissotski M."/>
            <person name="Liu L."/>
            <person name="Talag J."/>
            <person name="Goicoechea J."/>
            <person name="Angelova A."/>
            <person name="Jetty R."/>
            <person name="Kudrna D."/>
            <person name="Golser W."/>
            <person name="Rivera L."/>
            <person name="Zhang J."/>
            <person name="Wing R."/>
        </authorList>
    </citation>
    <scope>NUCLEOTIDE SEQUENCE</scope>
</reference>
<dbReference type="PANTHER" id="PTHR35545:SF32">
    <property type="entry name" value="OS05G0541600 PROTEIN"/>
    <property type="match status" value="1"/>
</dbReference>
<reference evidence="1 2" key="1">
    <citation type="submission" date="2012-08" db="EMBL/GenBank/DDBJ databases">
        <title>Oryza genome evolution.</title>
        <authorList>
            <person name="Wing R.A."/>
        </authorList>
    </citation>
    <scope>NUCLEOTIDE SEQUENCE</scope>
</reference>
<name>A0A0D9WJ75_9ORYZ</name>
<dbReference type="Proteomes" id="UP000032180">
    <property type="component" value="Chromosome 5"/>
</dbReference>
<accession>A0A0D9WJ75</accession>
<dbReference type="AlphaFoldDB" id="A0A0D9WJ75"/>
<dbReference type="EnsemblPlants" id="LPERR05G20120.1">
    <property type="protein sequence ID" value="LPERR05G20120.1"/>
    <property type="gene ID" value="LPERR05G20120"/>
</dbReference>